<dbReference type="Proteomes" id="UP000823775">
    <property type="component" value="Unassembled WGS sequence"/>
</dbReference>
<dbReference type="Gene3D" id="2.170.150.80">
    <property type="entry name" value="NAC domain"/>
    <property type="match status" value="1"/>
</dbReference>
<evidence type="ECO:0000313" key="7">
    <source>
        <dbReference type="EMBL" id="MCD7459494.1"/>
    </source>
</evidence>
<feature type="region of interest" description="Disordered" evidence="5">
    <location>
        <begin position="73"/>
        <end position="92"/>
    </location>
</feature>
<evidence type="ECO:0000259" key="6">
    <source>
        <dbReference type="PROSITE" id="PS51005"/>
    </source>
</evidence>
<feature type="domain" description="NAC" evidence="6">
    <location>
        <begin position="1"/>
        <end position="104"/>
    </location>
</feature>
<evidence type="ECO:0000256" key="1">
    <source>
        <dbReference type="ARBA" id="ARBA00023015"/>
    </source>
</evidence>
<dbReference type="Pfam" id="PF02365">
    <property type="entry name" value="NAM"/>
    <property type="match status" value="1"/>
</dbReference>
<keyword evidence="2" id="KW-0238">DNA-binding</keyword>
<keyword evidence="4" id="KW-0539">Nucleus</keyword>
<accession>A0ABS8SKN7</accession>
<dbReference type="EMBL" id="JACEIK010000589">
    <property type="protein sequence ID" value="MCD7459494.1"/>
    <property type="molecule type" value="Genomic_DNA"/>
</dbReference>
<keyword evidence="8" id="KW-1185">Reference proteome</keyword>
<evidence type="ECO:0000256" key="2">
    <source>
        <dbReference type="ARBA" id="ARBA00023125"/>
    </source>
</evidence>
<dbReference type="PROSITE" id="PS51005">
    <property type="entry name" value="NAC"/>
    <property type="match status" value="1"/>
</dbReference>
<dbReference type="InterPro" id="IPR036093">
    <property type="entry name" value="NAC_dom_sf"/>
</dbReference>
<organism evidence="7 8">
    <name type="scientific">Datura stramonium</name>
    <name type="common">Jimsonweed</name>
    <name type="synonym">Common thornapple</name>
    <dbReference type="NCBI Taxonomy" id="4076"/>
    <lineage>
        <taxon>Eukaryota</taxon>
        <taxon>Viridiplantae</taxon>
        <taxon>Streptophyta</taxon>
        <taxon>Embryophyta</taxon>
        <taxon>Tracheophyta</taxon>
        <taxon>Spermatophyta</taxon>
        <taxon>Magnoliopsida</taxon>
        <taxon>eudicotyledons</taxon>
        <taxon>Gunneridae</taxon>
        <taxon>Pentapetalae</taxon>
        <taxon>asterids</taxon>
        <taxon>lamiids</taxon>
        <taxon>Solanales</taxon>
        <taxon>Solanaceae</taxon>
        <taxon>Solanoideae</taxon>
        <taxon>Datureae</taxon>
        <taxon>Datura</taxon>
    </lineage>
</organism>
<dbReference type="PANTHER" id="PTHR31719">
    <property type="entry name" value="NAC TRANSCRIPTION FACTOR 56"/>
    <property type="match status" value="1"/>
</dbReference>
<name>A0ABS8SKN7_DATST</name>
<evidence type="ECO:0000256" key="3">
    <source>
        <dbReference type="ARBA" id="ARBA00023163"/>
    </source>
</evidence>
<keyword evidence="3" id="KW-0804">Transcription</keyword>
<evidence type="ECO:0000256" key="4">
    <source>
        <dbReference type="ARBA" id="ARBA00023242"/>
    </source>
</evidence>
<feature type="compositionally biased region" description="Low complexity" evidence="5">
    <location>
        <begin position="73"/>
        <end position="84"/>
    </location>
</feature>
<keyword evidence="1" id="KW-0805">Transcription regulation</keyword>
<gene>
    <name evidence="7" type="ORF">HAX54_041060</name>
</gene>
<reference evidence="7 8" key="1">
    <citation type="journal article" date="2021" name="BMC Genomics">
        <title>Datura genome reveals duplications of psychoactive alkaloid biosynthetic genes and high mutation rate following tissue culture.</title>
        <authorList>
            <person name="Rajewski A."/>
            <person name="Carter-House D."/>
            <person name="Stajich J."/>
            <person name="Litt A."/>
        </authorList>
    </citation>
    <scope>NUCLEOTIDE SEQUENCE [LARGE SCALE GENOMIC DNA]</scope>
    <source>
        <strain evidence="7">AR-01</strain>
    </source>
</reference>
<proteinExistence type="predicted"/>
<evidence type="ECO:0000256" key="5">
    <source>
        <dbReference type="SAM" id="MobiDB-lite"/>
    </source>
</evidence>
<dbReference type="SUPFAM" id="SSF101941">
    <property type="entry name" value="NAC domain"/>
    <property type="match status" value="1"/>
</dbReference>
<evidence type="ECO:0000313" key="8">
    <source>
        <dbReference type="Proteomes" id="UP000823775"/>
    </source>
</evidence>
<sequence>MAGGNKWYFYSRRTHETTRITSSGFWKPMGADETILSGSNHNVGVKKYYAFYMGEPPQGHKTNWLMQEYEHISGSSPSASSSRSSSRRRSQSKIDYSKWVILRP</sequence>
<dbReference type="InterPro" id="IPR003441">
    <property type="entry name" value="NAC-dom"/>
</dbReference>
<comment type="caution">
    <text evidence="7">The sequence shown here is derived from an EMBL/GenBank/DDBJ whole genome shotgun (WGS) entry which is preliminary data.</text>
</comment>
<protein>
    <recommendedName>
        <fullName evidence="6">NAC domain-containing protein</fullName>
    </recommendedName>
</protein>
<dbReference type="PANTHER" id="PTHR31719:SF134">
    <property type="entry name" value="NAC DOMAIN-CONTAINING PROTEIN 104"/>
    <property type="match status" value="1"/>
</dbReference>